<gene>
    <name evidence="1" type="ORF">LCGC14_2138870</name>
</gene>
<proteinExistence type="predicted"/>
<name>A0A0F9DZ81_9ZZZZ</name>
<accession>A0A0F9DZ81</accession>
<comment type="caution">
    <text evidence="1">The sequence shown here is derived from an EMBL/GenBank/DDBJ whole genome shotgun (WGS) entry which is preliminary data.</text>
</comment>
<protein>
    <recommendedName>
        <fullName evidence="2">Capsid protein</fullName>
    </recommendedName>
</protein>
<reference evidence="1" key="1">
    <citation type="journal article" date="2015" name="Nature">
        <title>Complex archaea that bridge the gap between prokaryotes and eukaryotes.</title>
        <authorList>
            <person name="Spang A."/>
            <person name="Saw J.H."/>
            <person name="Jorgensen S.L."/>
            <person name="Zaremba-Niedzwiedzka K."/>
            <person name="Martijn J."/>
            <person name="Lind A.E."/>
            <person name="van Eijk R."/>
            <person name="Schleper C."/>
            <person name="Guy L."/>
            <person name="Ettema T.J."/>
        </authorList>
    </citation>
    <scope>NUCLEOTIDE SEQUENCE</scope>
</reference>
<organism evidence="1">
    <name type="scientific">marine sediment metagenome</name>
    <dbReference type="NCBI Taxonomy" id="412755"/>
    <lineage>
        <taxon>unclassified sequences</taxon>
        <taxon>metagenomes</taxon>
        <taxon>ecological metagenomes</taxon>
    </lineage>
</organism>
<dbReference type="AlphaFoldDB" id="A0A0F9DZ81"/>
<dbReference type="EMBL" id="LAZR01027002">
    <property type="protein sequence ID" value="KKL67049.1"/>
    <property type="molecule type" value="Genomic_DNA"/>
</dbReference>
<sequence>MADPLLPDKLDDFVNLTNHNYVKRQKKRGWVDLSMPFQHYTFAQRFFTKHKRMEDGGDRLEWKIQTDNIGSFTDFEFYGKVETAQADLTTKAFVEWSEQLVYYTYDINEKLMQATEPVKIVDELEIRIHSMYNDWFNGMEQRMWTAPTSDSQNPRRPYGIPFWIQKGSSAAFSFQGGDPDGFSSGAGNVAVGTVDAWKNGAFRYANLTDDDGIDKWVEACDKCQFTAPHNFNQLDAGKTDWGFYTTYPNLQVLRKFLRDQNDDLGGDVAAYRGTVLFKGNPVIWVPALTDSASSAYDSTNPIYGINWRVFDFFFQKGRNQQVLRPITPHNQPTVRKVRLEAEVQWEQAGGGTVDLRLNLIAAFAAAGTSLPHVISTYTGDSALCPPLGKTSARVHAARRPGVLLSPAV</sequence>
<evidence type="ECO:0008006" key="2">
    <source>
        <dbReference type="Google" id="ProtNLM"/>
    </source>
</evidence>
<evidence type="ECO:0000313" key="1">
    <source>
        <dbReference type="EMBL" id="KKL67049.1"/>
    </source>
</evidence>